<feature type="region of interest" description="Disordered" evidence="6">
    <location>
        <begin position="667"/>
        <end position="700"/>
    </location>
</feature>
<feature type="compositionally biased region" description="Basic and acidic residues" evidence="6">
    <location>
        <begin position="534"/>
        <end position="554"/>
    </location>
</feature>
<feature type="compositionally biased region" description="Basic and acidic residues" evidence="6">
    <location>
        <begin position="431"/>
        <end position="448"/>
    </location>
</feature>
<dbReference type="AlphaFoldDB" id="A0A8W8K1H4"/>
<evidence type="ECO:0000256" key="2">
    <source>
        <dbReference type="ARBA" id="ARBA00004574"/>
    </source>
</evidence>
<dbReference type="GO" id="GO:0000781">
    <property type="term" value="C:chromosome, telomeric region"/>
    <property type="evidence" value="ECO:0007669"/>
    <property type="project" value="UniProtKB-SubCell"/>
</dbReference>
<evidence type="ECO:0000313" key="8">
    <source>
        <dbReference type="EnsemblMetazoa" id="G22019.1:cds"/>
    </source>
</evidence>
<evidence type="ECO:0000256" key="3">
    <source>
        <dbReference type="ARBA" id="ARBA00022454"/>
    </source>
</evidence>
<dbReference type="OMA" id="CHEELVF"/>
<feature type="compositionally biased region" description="Polar residues" evidence="6">
    <location>
        <begin position="193"/>
        <end position="205"/>
    </location>
</feature>
<keyword evidence="4" id="KW-0779">Telomere</keyword>
<dbReference type="Proteomes" id="UP000005408">
    <property type="component" value="Unassembled WGS sequence"/>
</dbReference>
<feature type="compositionally biased region" description="Polar residues" evidence="6">
    <location>
        <begin position="583"/>
        <end position="612"/>
    </location>
</feature>
<dbReference type="GO" id="GO:0005697">
    <property type="term" value="C:telomerase holoenzyme complex"/>
    <property type="evidence" value="ECO:0007669"/>
    <property type="project" value="InterPro"/>
</dbReference>
<comment type="subcellular location">
    <subcellularLocation>
        <location evidence="2">Chromosome</location>
        <location evidence="2">Telomere</location>
    </subcellularLocation>
    <subcellularLocation>
        <location evidence="1">Nucleus</location>
    </subcellularLocation>
</comment>
<feature type="compositionally biased region" description="Basic and acidic residues" evidence="6">
    <location>
        <begin position="495"/>
        <end position="509"/>
    </location>
</feature>
<evidence type="ECO:0000313" key="9">
    <source>
        <dbReference type="Proteomes" id="UP000005408"/>
    </source>
</evidence>
<protein>
    <recommendedName>
        <fullName evidence="7">Shelterin complex subunit TPP1/Est3 domain-containing protein</fullName>
    </recommendedName>
</protein>
<organism evidence="8 9">
    <name type="scientific">Magallana gigas</name>
    <name type="common">Pacific oyster</name>
    <name type="synonym">Crassostrea gigas</name>
    <dbReference type="NCBI Taxonomy" id="29159"/>
    <lineage>
        <taxon>Eukaryota</taxon>
        <taxon>Metazoa</taxon>
        <taxon>Spiralia</taxon>
        <taxon>Lophotrochozoa</taxon>
        <taxon>Mollusca</taxon>
        <taxon>Bivalvia</taxon>
        <taxon>Autobranchia</taxon>
        <taxon>Pteriomorphia</taxon>
        <taxon>Ostreida</taxon>
        <taxon>Ostreoidea</taxon>
        <taxon>Ostreidae</taxon>
        <taxon>Magallana</taxon>
    </lineage>
</organism>
<keyword evidence="5" id="KW-0539">Nucleus</keyword>
<feature type="compositionally biased region" description="Polar residues" evidence="6">
    <location>
        <begin position="472"/>
        <end position="481"/>
    </location>
</feature>
<dbReference type="GO" id="GO:0042162">
    <property type="term" value="F:telomeric DNA binding"/>
    <property type="evidence" value="ECO:0007669"/>
    <property type="project" value="InterPro"/>
</dbReference>
<evidence type="ECO:0000256" key="5">
    <source>
        <dbReference type="ARBA" id="ARBA00023242"/>
    </source>
</evidence>
<dbReference type="Gene3D" id="2.40.50.960">
    <property type="match status" value="1"/>
</dbReference>
<dbReference type="GO" id="GO:0007004">
    <property type="term" value="P:telomere maintenance via telomerase"/>
    <property type="evidence" value="ECO:0007669"/>
    <property type="project" value="InterPro"/>
</dbReference>
<feature type="compositionally biased region" description="Basic and acidic residues" evidence="6">
    <location>
        <begin position="287"/>
        <end position="304"/>
    </location>
</feature>
<evidence type="ECO:0000256" key="4">
    <source>
        <dbReference type="ARBA" id="ARBA00022895"/>
    </source>
</evidence>
<feature type="compositionally biased region" description="Basic and acidic residues" evidence="6">
    <location>
        <begin position="311"/>
        <end position="350"/>
    </location>
</feature>
<feature type="domain" description="Shelterin complex subunit TPP1/Est3" evidence="7">
    <location>
        <begin position="28"/>
        <end position="118"/>
    </location>
</feature>
<proteinExistence type="predicted"/>
<feature type="compositionally biased region" description="Basic and acidic residues" evidence="6">
    <location>
        <begin position="617"/>
        <end position="628"/>
    </location>
</feature>
<evidence type="ECO:0000256" key="6">
    <source>
        <dbReference type="SAM" id="MobiDB-lite"/>
    </source>
</evidence>
<feature type="region of interest" description="Disordered" evidence="6">
    <location>
        <begin position="173"/>
        <end position="205"/>
    </location>
</feature>
<keyword evidence="3" id="KW-0158">Chromosome</keyword>
<feature type="compositionally biased region" description="Polar residues" evidence="6">
    <location>
        <begin position="667"/>
        <end position="690"/>
    </location>
</feature>
<dbReference type="EnsemblMetazoa" id="G22019.1">
    <property type="protein sequence ID" value="G22019.1:cds"/>
    <property type="gene ID" value="G22019"/>
</dbReference>
<feature type="region of interest" description="Disordered" evidence="6">
    <location>
        <begin position="495"/>
        <end position="642"/>
    </location>
</feature>
<feature type="compositionally biased region" description="Polar residues" evidence="6">
    <location>
        <begin position="380"/>
        <end position="415"/>
    </location>
</feature>
<dbReference type="Pfam" id="PF10341">
    <property type="entry name" value="TPP1"/>
    <property type="match status" value="1"/>
</dbReference>
<dbReference type="InterPro" id="IPR019437">
    <property type="entry name" value="TPP1/Est3"/>
</dbReference>
<accession>A0A8W8K1H4</accession>
<evidence type="ECO:0000259" key="7">
    <source>
        <dbReference type="Pfam" id="PF10341"/>
    </source>
</evidence>
<dbReference type="OrthoDB" id="6122865at2759"/>
<reference evidence="8" key="1">
    <citation type="submission" date="2022-08" db="UniProtKB">
        <authorList>
            <consortium name="EnsemblMetazoa"/>
        </authorList>
    </citation>
    <scope>IDENTIFICATION</scope>
    <source>
        <strain evidence="8">05x7-T-G4-1.051#20</strain>
    </source>
</reference>
<feature type="region of interest" description="Disordered" evidence="6">
    <location>
        <begin position="240"/>
        <end position="481"/>
    </location>
</feature>
<name>A0A8W8K1H4_MAGGI</name>
<keyword evidence="9" id="KW-1185">Reference proteome</keyword>
<sequence length="727" mass="82101">MPFKRFSRSRRQPKWIDKQILEDSRKRPAYPAKIVKHISGPLADGSLVREISDFEVYIKAVFTPESLKEIRSEYDSELDWSKALIIVNQYSVEFKFHDQLEFCEYYIRVEKFQIWDLQVGFDLKENVRFCMDNTAVQEKAKVKWKEMRSTGLTESFSLTQCLEAMLQNDSSLSLDLTHGGHDTQTETQEDSPKTSTNNSASTKDSGSLLKAVMTVEEFKISVPQQRELENIKEWEDNYIPTQSETDSSPADIPCGQPSVSLDSPDDIQPGQPNQDRVTLPRKSPRKKLSDEKMAEKEYIREREAAQSLESPVKENEQTSPRKKDTDDYRVKNLTSEPEKQAFQTEDHQEEYTTSNYVFTGGTQGFVPQLEGDDLPCTAPFSPQLSPDNTTDRQISPVHSSGDNILPVQDTSPILISSSGEATGSSGGSRENCGKGSEENQKSSSDEPQFHLSPPVLSASPRNSGEKSRESPRLQNLSRSATKSFQDYFEMMVESERLRKLADGSTDKRELRSKKRLLEDSSEENTLEKRKRTQDRKSKATDGESGEKSSDRGERGFVSNVMDKMLNFVGRSKSSSKEEEDPINIQNFSSSFEDPCEESQSLIQPSKKSNSKASPRKIKGDQVRKETAAKSKAGSVNDVDLPISISSTEEGKIQSEDLVDIPVHVLNNSERPTTSQSAMMEQDQEISSSQLPPLPKQEEPNDEIGRKLFHLKLPPDLKAKVLNYWKHK</sequence>
<evidence type="ECO:0000256" key="1">
    <source>
        <dbReference type="ARBA" id="ARBA00004123"/>
    </source>
</evidence>